<evidence type="ECO:0000313" key="1">
    <source>
        <dbReference type="EMBL" id="KAI4461890.1"/>
    </source>
</evidence>
<keyword evidence="2" id="KW-1185">Reference proteome</keyword>
<sequence length="552" mass="59875">MFSAVYFTINRSVLSVVGQSGTTHYTKDLYKIVSCKYSTAPPKKHRKIYPNAQEAIKDIPDGSKLLVGGFGLCGIPENLIAALRQHAAGGYTVVSNNAGVDDFGLGLLLKDKKVKRMISSYVGENAEFERQFLSGELEVELTPQGTLAERLRAGGAGIPAFFTPTAYGTLVHEGGAPIKYGKDGKVEIPSLQRQAQMFNGKPYIMEEAITGDYALIKAWKADPFGNLLFNKAARNFNPPMAQAAKITIVEVEEIVGVGDIKPDEVHLPGIFVHRIIKGEKFEKRIERVSVQKLTDHRASVVKKNPAAEMRERIARRVAMEFKDGMYGILNKYIVSIDRIGSFLVVLNLSQANLGIGMPMLSSNFIPNDIEVFLQSENGILGLGPFPNPNCIDADLINAGKETVTVIPGASFFSSDDSFAMIRGGHIDITVLGAMQVSQYGDLANWMIPGKLIKGMGGAMDLVAAPGTKVIVCMEHTAKDGKHKILESCNLPLTGKNCVNMIITEKAVFEVDTENGLTLIELADGVQMEDVLSSTGCNFQVSSTLKPMAQVEV</sequence>
<organism evidence="1 2">
    <name type="scientific">Holotrichia oblita</name>
    <name type="common">Chafer beetle</name>
    <dbReference type="NCBI Taxonomy" id="644536"/>
    <lineage>
        <taxon>Eukaryota</taxon>
        <taxon>Metazoa</taxon>
        <taxon>Ecdysozoa</taxon>
        <taxon>Arthropoda</taxon>
        <taxon>Hexapoda</taxon>
        <taxon>Insecta</taxon>
        <taxon>Pterygota</taxon>
        <taxon>Neoptera</taxon>
        <taxon>Endopterygota</taxon>
        <taxon>Coleoptera</taxon>
        <taxon>Polyphaga</taxon>
        <taxon>Scarabaeiformia</taxon>
        <taxon>Scarabaeidae</taxon>
        <taxon>Melolonthinae</taxon>
        <taxon>Holotrichia</taxon>
    </lineage>
</organism>
<reference evidence="1" key="1">
    <citation type="submission" date="2022-04" db="EMBL/GenBank/DDBJ databases">
        <title>Chromosome-scale genome assembly of Holotrichia oblita Faldermann.</title>
        <authorList>
            <person name="Rongchong L."/>
        </authorList>
    </citation>
    <scope>NUCLEOTIDE SEQUENCE</scope>
    <source>
        <strain evidence="1">81SQS9</strain>
    </source>
</reference>
<dbReference type="Proteomes" id="UP001056778">
    <property type="component" value="Chromosome 5"/>
</dbReference>
<protein>
    <submittedName>
        <fullName evidence="1">Ketoacid-coenzyme a transferase</fullName>
    </submittedName>
</protein>
<dbReference type="EMBL" id="CM043019">
    <property type="protein sequence ID" value="KAI4461890.1"/>
    <property type="molecule type" value="Genomic_DNA"/>
</dbReference>
<accession>A0ACB9T571</accession>
<gene>
    <name evidence="1" type="ORF">MML48_5g00016844</name>
</gene>
<evidence type="ECO:0000313" key="2">
    <source>
        <dbReference type="Proteomes" id="UP001056778"/>
    </source>
</evidence>
<comment type="caution">
    <text evidence="1">The sequence shown here is derived from an EMBL/GenBank/DDBJ whole genome shotgun (WGS) entry which is preliminary data.</text>
</comment>
<keyword evidence="1" id="KW-0808">Transferase</keyword>
<proteinExistence type="predicted"/>
<name>A0ACB9T571_HOLOL</name>